<dbReference type="AlphaFoldDB" id="A0A1S8REK3"/>
<dbReference type="InterPro" id="IPR050248">
    <property type="entry name" value="Polysacc_deacetylase_ArnD"/>
</dbReference>
<dbReference type="InterPro" id="IPR002509">
    <property type="entry name" value="NODB_dom"/>
</dbReference>
<proteinExistence type="predicted"/>
<sequence>MTSNVLDILKENKVKATFFLIGNQIKGREAVVKRIYNEGNSLGLHSYTHDYNIIYSDEDNFIKEMIDCRNAINKVAGITPNIIRFPGGGHKRLSNNFLKKLHDKNFKVYD</sequence>
<protein>
    <submittedName>
        <fullName evidence="1">Peptidoglycan/xylan/chitin deacetylase (PgdA/CDA1 family)</fullName>
    </submittedName>
</protein>
<accession>A0A1S8REK3</accession>
<dbReference type="PROSITE" id="PS51677">
    <property type="entry name" value="NODB"/>
    <property type="match status" value="1"/>
</dbReference>
<organism evidence="1 2">
    <name type="scientific">Clostridium beijerinckii</name>
    <name type="common">Clostridium MP</name>
    <dbReference type="NCBI Taxonomy" id="1520"/>
    <lineage>
        <taxon>Bacteria</taxon>
        <taxon>Bacillati</taxon>
        <taxon>Bacillota</taxon>
        <taxon>Clostridia</taxon>
        <taxon>Eubacteriales</taxon>
        <taxon>Clostridiaceae</taxon>
        <taxon>Clostridium</taxon>
    </lineage>
</organism>
<comment type="caution">
    <text evidence="1">The sequence shown here is derived from an EMBL/GenBank/DDBJ whole genome shotgun (WGS) entry which is preliminary data.</text>
</comment>
<evidence type="ECO:0000313" key="1">
    <source>
        <dbReference type="EMBL" id="NSB15143.1"/>
    </source>
</evidence>
<dbReference type="PANTHER" id="PTHR10587">
    <property type="entry name" value="GLYCOSYL TRANSFERASE-RELATED"/>
    <property type="match status" value="1"/>
</dbReference>
<dbReference type="GO" id="GO:0016810">
    <property type="term" value="F:hydrolase activity, acting on carbon-nitrogen (but not peptide) bonds"/>
    <property type="evidence" value="ECO:0007669"/>
    <property type="project" value="InterPro"/>
</dbReference>
<dbReference type="EMBL" id="JABTDW010000001">
    <property type="protein sequence ID" value="NSB15143.1"/>
    <property type="molecule type" value="Genomic_DNA"/>
</dbReference>
<evidence type="ECO:0000313" key="2">
    <source>
        <dbReference type="Proteomes" id="UP000822184"/>
    </source>
</evidence>
<name>A0A1S8REK3_CLOBE</name>
<dbReference type="InterPro" id="IPR011330">
    <property type="entry name" value="Glyco_hydro/deAcase_b/a-brl"/>
</dbReference>
<reference evidence="1" key="1">
    <citation type="submission" date="2020-06" db="EMBL/GenBank/DDBJ databases">
        <title>Genomic insights into acetone-butanol-ethanol (ABE) fermentation by sequencing solventogenic clostridia strains.</title>
        <authorList>
            <person name="Brown S."/>
        </authorList>
    </citation>
    <scope>NUCLEOTIDE SEQUENCE</scope>
    <source>
        <strain evidence="1">DJ123</strain>
    </source>
</reference>
<dbReference type="PANTHER" id="PTHR10587:SF125">
    <property type="entry name" value="POLYSACCHARIDE DEACETYLASE YHEN-RELATED"/>
    <property type="match status" value="1"/>
</dbReference>
<dbReference type="Gene3D" id="3.20.20.370">
    <property type="entry name" value="Glycoside hydrolase/deacetylase"/>
    <property type="match status" value="1"/>
</dbReference>
<dbReference type="GO" id="GO:0005975">
    <property type="term" value="P:carbohydrate metabolic process"/>
    <property type="evidence" value="ECO:0007669"/>
    <property type="project" value="InterPro"/>
</dbReference>
<dbReference type="SUPFAM" id="SSF88713">
    <property type="entry name" value="Glycoside hydrolase/deacetylase"/>
    <property type="match status" value="1"/>
</dbReference>
<dbReference type="Pfam" id="PF01522">
    <property type="entry name" value="Polysacc_deac_1"/>
    <property type="match status" value="1"/>
</dbReference>
<dbReference type="Proteomes" id="UP000822184">
    <property type="component" value="Unassembled WGS sequence"/>
</dbReference>
<gene>
    <name evidence="1" type="ORF">BCD95_003402</name>
</gene>